<reference evidence="5 6" key="1">
    <citation type="submission" date="2018-08" db="EMBL/GenBank/DDBJ databases">
        <title>Genomic investigation of the strawberry pathogen Phytophthora fragariae indicates pathogenicity is determined by transcriptional variation in three key races.</title>
        <authorList>
            <person name="Adams T.M."/>
            <person name="Armitage A.D."/>
            <person name="Sobczyk M.K."/>
            <person name="Bates H.J."/>
            <person name="Dunwell J.M."/>
            <person name="Nellist C.F."/>
            <person name="Harrison R.J."/>
        </authorList>
    </citation>
    <scope>NUCLEOTIDE SEQUENCE [LARGE SCALE GENOMIC DNA]</scope>
    <source>
        <strain evidence="4 6">BC-1</strain>
        <strain evidence="3 8">BC-23</strain>
        <strain evidence="2 5">NOV-27</strain>
        <strain evidence="1 7">SCRP245</strain>
    </source>
</reference>
<dbReference type="OrthoDB" id="127169at2759"/>
<evidence type="ECO:0008006" key="9">
    <source>
        <dbReference type="Google" id="ProtNLM"/>
    </source>
</evidence>
<comment type="caution">
    <text evidence="4">The sequence shown here is derived from an EMBL/GenBank/DDBJ whole genome shotgun (WGS) entry which is preliminary data.</text>
</comment>
<evidence type="ECO:0000313" key="7">
    <source>
        <dbReference type="Proteomes" id="UP000460718"/>
    </source>
</evidence>
<dbReference type="Proteomes" id="UP000460718">
    <property type="component" value="Unassembled WGS sequence"/>
</dbReference>
<evidence type="ECO:0000313" key="2">
    <source>
        <dbReference type="EMBL" id="KAE9225631.1"/>
    </source>
</evidence>
<dbReference type="Proteomes" id="UP000440367">
    <property type="component" value="Unassembled WGS sequence"/>
</dbReference>
<keyword evidence="5" id="KW-1185">Reference proteome</keyword>
<dbReference type="EMBL" id="QXGD01000209">
    <property type="protein sequence ID" value="KAE9247726.1"/>
    <property type="molecule type" value="Genomic_DNA"/>
</dbReference>
<dbReference type="EMBL" id="QXGB01000189">
    <property type="protein sequence ID" value="KAE9225631.1"/>
    <property type="molecule type" value="Genomic_DNA"/>
</dbReference>
<evidence type="ECO:0000313" key="5">
    <source>
        <dbReference type="Proteomes" id="UP000433483"/>
    </source>
</evidence>
<proteinExistence type="predicted"/>
<protein>
    <recommendedName>
        <fullName evidence="9">DDE-1 domain-containing protein</fullName>
    </recommendedName>
</protein>
<evidence type="ECO:0000313" key="4">
    <source>
        <dbReference type="EMBL" id="KAE9247726.1"/>
    </source>
</evidence>
<organism evidence="4 6">
    <name type="scientific">Phytophthora fragariae</name>
    <dbReference type="NCBI Taxonomy" id="53985"/>
    <lineage>
        <taxon>Eukaryota</taxon>
        <taxon>Sar</taxon>
        <taxon>Stramenopiles</taxon>
        <taxon>Oomycota</taxon>
        <taxon>Peronosporomycetes</taxon>
        <taxon>Peronosporales</taxon>
        <taxon>Peronosporaceae</taxon>
        <taxon>Phytophthora</taxon>
    </lineage>
</organism>
<gene>
    <name evidence="4" type="ORF">PF002_g6135</name>
    <name evidence="3" type="ORF">PF004_g4553</name>
    <name evidence="2" type="ORF">PF005_g5434</name>
    <name evidence="1" type="ORF">PF011_g4256</name>
</gene>
<name>A0A6A4A0J2_9STRA</name>
<dbReference type="EMBL" id="QXFW01000152">
    <property type="protein sequence ID" value="KAE9022849.1"/>
    <property type="molecule type" value="Genomic_DNA"/>
</dbReference>
<accession>A0A6A4A0J2</accession>
<dbReference type="Proteomes" id="UP000476176">
    <property type="component" value="Unassembled WGS sequence"/>
</dbReference>
<evidence type="ECO:0000313" key="1">
    <source>
        <dbReference type="EMBL" id="KAE9022849.1"/>
    </source>
</evidence>
<dbReference type="AlphaFoldDB" id="A0A6A4A0J2"/>
<dbReference type="EMBL" id="QXGC01000159">
    <property type="protein sequence ID" value="KAE9246953.1"/>
    <property type="molecule type" value="Genomic_DNA"/>
</dbReference>
<evidence type="ECO:0000313" key="3">
    <source>
        <dbReference type="EMBL" id="KAE9246953.1"/>
    </source>
</evidence>
<dbReference type="Proteomes" id="UP000433483">
    <property type="component" value="Unassembled WGS sequence"/>
</dbReference>
<evidence type="ECO:0000313" key="8">
    <source>
        <dbReference type="Proteomes" id="UP000476176"/>
    </source>
</evidence>
<evidence type="ECO:0000313" key="6">
    <source>
        <dbReference type="Proteomes" id="UP000440367"/>
    </source>
</evidence>
<sequence>MKGVRREEKALTTRDIMSLMWAIKTEWVEDYLRRKRSGIVALERMVERLAIRHGFTSQMPQMAKKSTEALEQTRAEFELDFWKTHAAYGPEGMYNVDETANQF</sequence>